<feature type="transmembrane region" description="Helical" evidence="1">
    <location>
        <begin position="55"/>
        <end position="77"/>
    </location>
</feature>
<reference evidence="2 3" key="1">
    <citation type="submission" date="2019-09" db="EMBL/GenBank/DDBJ databases">
        <authorList>
            <person name="Chandra G."/>
            <person name="Truman W A."/>
        </authorList>
    </citation>
    <scope>NUCLEOTIDE SEQUENCE [LARGE SCALE GENOMIC DNA]</scope>
    <source>
        <strain evidence="2">PS928</strain>
    </source>
</reference>
<keyword evidence="1" id="KW-0472">Membrane</keyword>
<sequence>MDMNTQKTPRYSASPTVMLEADKSTGEQPMELFIVDEHTEYYLALQAGGDSDRGMLTGVLGGMGGCALVGLGVIGAMQGKFDITYMTFVTGIFLFLVPFLWEVLRALPLPILFNRRTREVYLDHEGNLYHAPWDGISAVVSEFQLVGAQIGGMQSASLEIRVWKFEEPGTALMVSLGSPLGKTLAMQKSFWEYIRSYMNNGPYFDEHGNHSESDAFVRSQLAVRFKMSDSFKHTLAQLKQAKKDAGGKNYLQISDVAKLIFEPLLYPQDRIQEITYSLAKRRSRNLWPKVVTERLKAGGPTTRLVDLERDRGCGTSKES</sequence>
<name>A0A5E7VUF9_PSEFL</name>
<feature type="transmembrane region" description="Helical" evidence="1">
    <location>
        <begin position="83"/>
        <end position="104"/>
    </location>
</feature>
<keyword evidence="1" id="KW-1133">Transmembrane helix</keyword>
<evidence type="ECO:0000313" key="3">
    <source>
        <dbReference type="Proteomes" id="UP000381378"/>
    </source>
</evidence>
<organism evidence="2 3">
    <name type="scientific">Pseudomonas fluorescens</name>
    <dbReference type="NCBI Taxonomy" id="294"/>
    <lineage>
        <taxon>Bacteria</taxon>
        <taxon>Pseudomonadati</taxon>
        <taxon>Pseudomonadota</taxon>
        <taxon>Gammaproteobacteria</taxon>
        <taxon>Pseudomonadales</taxon>
        <taxon>Pseudomonadaceae</taxon>
        <taxon>Pseudomonas</taxon>
    </lineage>
</organism>
<proteinExistence type="predicted"/>
<evidence type="ECO:0000313" key="2">
    <source>
        <dbReference type="EMBL" id="VVQ26314.1"/>
    </source>
</evidence>
<evidence type="ECO:0000256" key="1">
    <source>
        <dbReference type="SAM" id="Phobius"/>
    </source>
</evidence>
<dbReference type="RefSeq" id="WP_138965752.1">
    <property type="nucleotide sequence ID" value="NZ_CABVJF010000043.1"/>
</dbReference>
<dbReference type="OrthoDB" id="6902626at2"/>
<dbReference type="AlphaFoldDB" id="A0A5E7VUF9"/>
<dbReference type="EMBL" id="CABVJF010000043">
    <property type="protein sequence ID" value="VVQ26314.1"/>
    <property type="molecule type" value="Genomic_DNA"/>
</dbReference>
<keyword evidence="1" id="KW-0812">Transmembrane</keyword>
<accession>A0A5E7VUF9</accession>
<protein>
    <submittedName>
        <fullName evidence="2">Uncharacterized protein</fullName>
    </submittedName>
</protein>
<gene>
    <name evidence="2" type="ORF">PS928_06483</name>
</gene>
<dbReference type="Proteomes" id="UP000381378">
    <property type="component" value="Unassembled WGS sequence"/>
</dbReference>